<keyword evidence="3" id="KW-1185">Reference proteome</keyword>
<accession>A0A5N5W1Z8</accession>
<protein>
    <submittedName>
        <fullName evidence="2">Uncharacterized protein</fullName>
    </submittedName>
</protein>
<evidence type="ECO:0000313" key="3">
    <source>
        <dbReference type="Proteomes" id="UP000327000"/>
    </source>
</evidence>
<organism evidence="2 3">
    <name type="scientific">Streptomyces mobaraensis</name>
    <name type="common">Streptoverticillium mobaraense</name>
    <dbReference type="NCBI Taxonomy" id="35621"/>
    <lineage>
        <taxon>Bacteria</taxon>
        <taxon>Bacillati</taxon>
        <taxon>Actinomycetota</taxon>
        <taxon>Actinomycetes</taxon>
        <taxon>Kitasatosporales</taxon>
        <taxon>Streptomycetaceae</taxon>
        <taxon>Streptomyces</taxon>
    </lineage>
</organism>
<proteinExistence type="predicted"/>
<comment type="caution">
    <text evidence="2">The sequence shown here is derived from an EMBL/GenBank/DDBJ whole genome shotgun (WGS) entry which is preliminary data.</text>
</comment>
<evidence type="ECO:0000313" key="2">
    <source>
        <dbReference type="EMBL" id="KAB7835917.1"/>
    </source>
</evidence>
<dbReference type="RefSeq" id="WP_152265148.1">
    <property type="nucleotide sequence ID" value="NZ_VOKX01000105.1"/>
</dbReference>
<dbReference type="EMBL" id="VOKX01000105">
    <property type="protein sequence ID" value="KAB7835917.1"/>
    <property type="molecule type" value="Genomic_DNA"/>
</dbReference>
<dbReference type="Proteomes" id="UP000327000">
    <property type="component" value="Unassembled WGS sequence"/>
</dbReference>
<name>A0A5N5W1Z8_STRMB</name>
<sequence>MYVAADHDLQADGTRPCRTPGHPKGVPCAGCWRLLSPEHRKAIQEEREGEAFRAAWGAFFMTLLDAQAAFGDSAPAFFSDIHESALASALITYRQHVADTGGF</sequence>
<reference evidence="2 3" key="1">
    <citation type="journal article" date="2019" name="Microb. Cell Fact.">
        <title>Exploring novel herbicidin analogues by transcriptional regulator overexpression and MS/MS molecular networking.</title>
        <authorList>
            <person name="Shi Y."/>
            <person name="Gu R."/>
            <person name="Li Y."/>
            <person name="Wang X."/>
            <person name="Ren W."/>
            <person name="Li X."/>
            <person name="Wang L."/>
            <person name="Xie Y."/>
            <person name="Hong B."/>
        </authorList>
    </citation>
    <scope>NUCLEOTIDE SEQUENCE [LARGE SCALE GENOMIC DNA]</scope>
    <source>
        <strain evidence="2 3">US-43</strain>
    </source>
</reference>
<feature type="region of interest" description="Disordered" evidence="1">
    <location>
        <begin position="1"/>
        <end position="20"/>
    </location>
</feature>
<gene>
    <name evidence="2" type="ORF">FRZ00_26055</name>
</gene>
<feature type="compositionally biased region" description="Basic and acidic residues" evidence="1">
    <location>
        <begin position="1"/>
        <end position="10"/>
    </location>
</feature>
<evidence type="ECO:0000256" key="1">
    <source>
        <dbReference type="SAM" id="MobiDB-lite"/>
    </source>
</evidence>
<dbReference type="OrthoDB" id="4331490at2"/>
<dbReference type="AlphaFoldDB" id="A0A5N5W1Z8"/>